<comment type="caution">
    <text evidence="2">The sequence shown here is derived from an EMBL/GenBank/DDBJ whole genome shotgun (WGS) entry which is preliminary data.</text>
</comment>
<proteinExistence type="predicted"/>
<evidence type="ECO:0000256" key="1">
    <source>
        <dbReference type="SAM" id="MobiDB-lite"/>
    </source>
</evidence>
<feature type="region of interest" description="Disordered" evidence="1">
    <location>
        <begin position="60"/>
        <end position="85"/>
    </location>
</feature>
<sequence length="85" mass="9614">MTRGFTLHSEKKWLNGFKGRQLLAQSSSTTNSSRVSSFRILSRALLMLESCMSGKAMQRGNARRWQGDECEESQLGEEGNQTQRT</sequence>
<gene>
    <name evidence="2" type="ORF">HUJ06_011871</name>
</gene>
<accession>A0A822YK97</accession>
<dbReference type="Proteomes" id="UP000607653">
    <property type="component" value="Unassembled WGS sequence"/>
</dbReference>
<reference evidence="2 3" key="1">
    <citation type="journal article" date="2020" name="Mol. Biol. Evol.">
        <title>Distinct Expression and Methylation Patterns for Genes with Different Fates following a Single Whole-Genome Duplication in Flowering Plants.</title>
        <authorList>
            <person name="Shi T."/>
            <person name="Rahmani R.S."/>
            <person name="Gugger P.F."/>
            <person name="Wang M."/>
            <person name="Li H."/>
            <person name="Zhang Y."/>
            <person name="Li Z."/>
            <person name="Wang Q."/>
            <person name="Van de Peer Y."/>
            <person name="Marchal K."/>
            <person name="Chen J."/>
        </authorList>
    </citation>
    <scope>NUCLEOTIDE SEQUENCE [LARGE SCALE GENOMIC DNA]</scope>
    <source>
        <tissue evidence="2">Leaf</tissue>
    </source>
</reference>
<dbReference type="EMBL" id="DUZY01000003">
    <property type="protein sequence ID" value="DAD33020.1"/>
    <property type="molecule type" value="Genomic_DNA"/>
</dbReference>
<evidence type="ECO:0000313" key="2">
    <source>
        <dbReference type="EMBL" id="DAD33020.1"/>
    </source>
</evidence>
<evidence type="ECO:0000313" key="3">
    <source>
        <dbReference type="Proteomes" id="UP000607653"/>
    </source>
</evidence>
<name>A0A822YK97_NELNU</name>
<organism evidence="2 3">
    <name type="scientific">Nelumbo nucifera</name>
    <name type="common">Sacred lotus</name>
    <dbReference type="NCBI Taxonomy" id="4432"/>
    <lineage>
        <taxon>Eukaryota</taxon>
        <taxon>Viridiplantae</taxon>
        <taxon>Streptophyta</taxon>
        <taxon>Embryophyta</taxon>
        <taxon>Tracheophyta</taxon>
        <taxon>Spermatophyta</taxon>
        <taxon>Magnoliopsida</taxon>
        <taxon>Proteales</taxon>
        <taxon>Nelumbonaceae</taxon>
        <taxon>Nelumbo</taxon>
    </lineage>
</organism>
<keyword evidence="3" id="KW-1185">Reference proteome</keyword>
<protein>
    <submittedName>
        <fullName evidence="2">Uncharacterized protein</fullName>
    </submittedName>
</protein>
<dbReference type="AlphaFoldDB" id="A0A822YK97"/>